<evidence type="ECO:0000313" key="2">
    <source>
        <dbReference type="Proteomes" id="UP000550787"/>
    </source>
</evidence>
<proteinExistence type="predicted"/>
<name>A0A7W4I8B9_GLUDI</name>
<evidence type="ECO:0000313" key="1">
    <source>
        <dbReference type="EMBL" id="MBB2158123.1"/>
    </source>
</evidence>
<dbReference type="Proteomes" id="UP000550787">
    <property type="component" value="Unassembled WGS sequence"/>
</dbReference>
<gene>
    <name evidence="1" type="ORF">HLH33_17780</name>
</gene>
<dbReference type="RefSeq" id="WP_183116565.1">
    <property type="nucleotide sequence ID" value="NZ_JABEQG010000058.1"/>
</dbReference>
<accession>A0A7W4I8B9</accession>
<organism evidence="1 2">
    <name type="scientific">Gluconacetobacter diazotrophicus</name>
    <name type="common">Acetobacter diazotrophicus</name>
    <dbReference type="NCBI Taxonomy" id="33996"/>
    <lineage>
        <taxon>Bacteria</taxon>
        <taxon>Pseudomonadati</taxon>
        <taxon>Pseudomonadota</taxon>
        <taxon>Alphaproteobacteria</taxon>
        <taxon>Acetobacterales</taxon>
        <taxon>Acetobacteraceae</taxon>
        <taxon>Gluconacetobacter</taxon>
    </lineage>
</organism>
<sequence>MRISVPPQDAQPFDTLSADQQEIVRSTVMAHVREALRRGPHSVFELLAGLKPAEAGAFSHTLQLLVDAGEIVSMGHAVYAAVPWMPAARRVETDPVQDLVLSAIALIKGPTAERISQSLALSLRQVGAALRLAESTGIIVFNPSNGQYRFAAAQVSRLYRNGAAGRVFAPVAENGV</sequence>
<protein>
    <submittedName>
        <fullName evidence="1">Uncharacterized protein</fullName>
    </submittedName>
</protein>
<dbReference type="AlphaFoldDB" id="A0A7W4I8B9"/>
<comment type="caution">
    <text evidence="1">The sequence shown here is derived from an EMBL/GenBank/DDBJ whole genome shotgun (WGS) entry which is preliminary data.</text>
</comment>
<dbReference type="EMBL" id="JABEQG010000058">
    <property type="protein sequence ID" value="MBB2158123.1"/>
    <property type="molecule type" value="Genomic_DNA"/>
</dbReference>
<reference evidence="1 2" key="1">
    <citation type="submission" date="2020-04" db="EMBL/GenBank/DDBJ databases">
        <title>Description of novel Gluconacetobacter.</title>
        <authorList>
            <person name="Sombolestani A."/>
        </authorList>
    </citation>
    <scope>NUCLEOTIDE SEQUENCE [LARGE SCALE GENOMIC DNA]</scope>
    <source>
        <strain evidence="1 2">LMG 7603</strain>
    </source>
</reference>